<evidence type="ECO:0000313" key="3">
    <source>
        <dbReference type="Proteomes" id="UP000623269"/>
    </source>
</evidence>
<evidence type="ECO:0000256" key="1">
    <source>
        <dbReference type="SAM" id="Phobius"/>
    </source>
</evidence>
<dbReference type="RefSeq" id="WP_197661805.1">
    <property type="nucleotide sequence ID" value="NZ_JAEAGR010000012.1"/>
</dbReference>
<keyword evidence="1" id="KW-0472">Membrane</keyword>
<dbReference type="AlphaFoldDB" id="A0A8J7GZY0"/>
<dbReference type="Proteomes" id="UP000623269">
    <property type="component" value="Unassembled WGS sequence"/>
</dbReference>
<comment type="caution">
    <text evidence="2">The sequence shown here is derived from an EMBL/GenBank/DDBJ whole genome shotgun (WGS) entry which is preliminary data.</text>
</comment>
<reference evidence="2" key="1">
    <citation type="submission" date="2020-12" db="EMBL/GenBank/DDBJ databases">
        <title>M. sibirica DSM 26468T genome.</title>
        <authorList>
            <person name="Thieme N."/>
            <person name="Rettenmaier R."/>
            <person name="Zverlov V."/>
            <person name="Liebl W."/>
        </authorList>
    </citation>
    <scope>NUCLEOTIDE SEQUENCE</scope>
    <source>
        <strain evidence="2">DSM 26468</strain>
    </source>
</reference>
<gene>
    <name evidence="2" type="ORF">I5677_11700</name>
</gene>
<keyword evidence="1" id="KW-1133">Transmembrane helix</keyword>
<dbReference type="EMBL" id="JAEAGR010000012">
    <property type="protein sequence ID" value="MBH1941559.1"/>
    <property type="molecule type" value="Genomic_DNA"/>
</dbReference>
<evidence type="ECO:0000313" key="2">
    <source>
        <dbReference type="EMBL" id="MBH1941559.1"/>
    </source>
</evidence>
<keyword evidence="1" id="KW-0812">Transmembrane</keyword>
<organism evidence="2 3">
    <name type="scientific">Mobilitalea sibirica</name>
    <dbReference type="NCBI Taxonomy" id="1462919"/>
    <lineage>
        <taxon>Bacteria</taxon>
        <taxon>Bacillati</taxon>
        <taxon>Bacillota</taxon>
        <taxon>Clostridia</taxon>
        <taxon>Lachnospirales</taxon>
        <taxon>Lachnospiraceae</taxon>
        <taxon>Mobilitalea</taxon>
    </lineage>
</organism>
<accession>A0A8J7GZY0</accession>
<protein>
    <submittedName>
        <fullName evidence="2">Uncharacterized protein</fullName>
    </submittedName>
</protein>
<name>A0A8J7GZY0_9FIRM</name>
<proteinExistence type="predicted"/>
<feature type="transmembrane region" description="Helical" evidence="1">
    <location>
        <begin position="14"/>
        <end position="36"/>
    </location>
</feature>
<sequence>MAKTKIVVIQLKEIIYTVIFVALGILLILLLISMFWPDKNESAPTSGNLYTPGKWTSSIELKDAAINLEVVLDKDHINSVQLINMDETVTTMYPLVQPALEEIALQLYNDVPIDQVKLSEDSRYTQTLLVEAIKTVLDKASATATPTP</sequence>
<keyword evidence="3" id="KW-1185">Reference proteome</keyword>